<accession>A0A7R9PK76</accession>
<dbReference type="AlphaFoldDB" id="A0A7R9PK76"/>
<feature type="domain" description="Fatty acyl-CoA reductase C-terminal" evidence="1">
    <location>
        <begin position="20"/>
        <end position="95"/>
    </location>
</feature>
<gene>
    <name evidence="2" type="ORF">TGEB3V08_LOCUS4148</name>
</gene>
<proteinExistence type="predicted"/>
<dbReference type="Pfam" id="PF03015">
    <property type="entry name" value="Sterile"/>
    <property type="match status" value="1"/>
</dbReference>
<name>A0A7R9PK76_TIMGE</name>
<dbReference type="InterPro" id="IPR033640">
    <property type="entry name" value="FAR_C"/>
</dbReference>
<dbReference type="EMBL" id="OE840411">
    <property type="protein sequence ID" value="CAD7590337.1"/>
    <property type="molecule type" value="Genomic_DNA"/>
</dbReference>
<reference evidence="2" key="1">
    <citation type="submission" date="2020-11" db="EMBL/GenBank/DDBJ databases">
        <authorList>
            <person name="Tran Van P."/>
        </authorList>
    </citation>
    <scope>NUCLEOTIDE SEQUENCE</scope>
</reference>
<sequence>MARSRFESKAGLAIAQCGLYRSSMVRLQKRIRVGLGVLEHFTTTKWRFKMARVINMSESMRDTDKELFYITNVKQDIDKYMLDCILGARQYLMKEPLSSLPSARIHLKRLYYLDRVMTVLFYCLCGWLLLKGINTVRFCLEYSSHGLRGIPLLGGVVPSFS</sequence>
<evidence type="ECO:0000313" key="2">
    <source>
        <dbReference type="EMBL" id="CAD7590337.1"/>
    </source>
</evidence>
<evidence type="ECO:0000259" key="1">
    <source>
        <dbReference type="Pfam" id="PF03015"/>
    </source>
</evidence>
<dbReference type="CDD" id="cd09071">
    <property type="entry name" value="FAR_C"/>
    <property type="match status" value="1"/>
</dbReference>
<protein>
    <recommendedName>
        <fullName evidence="1">Fatty acyl-CoA reductase C-terminal domain-containing protein</fullName>
    </recommendedName>
</protein>
<organism evidence="2">
    <name type="scientific">Timema genevievae</name>
    <name type="common">Walking stick</name>
    <dbReference type="NCBI Taxonomy" id="629358"/>
    <lineage>
        <taxon>Eukaryota</taxon>
        <taxon>Metazoa</taxon>
        <taxon>Ecdysozoa</taxon>
        <taxon>Arthropoda</taxon>
        <taxon>Hexapoda</taxon>
        <taxon>Insecta</taxon>
        <taxon>Pterygota</taxon>
        <taxon>Neoptera</taxon>
        <taxon>Polyneoptera</taxon>
        <taxon>Phasmatodea</taxon>
        <taxon>Timematodea</taxon>
        <taxon>Timematoidea</taxon>
        <taxon>Timematidae</taxon>
        <taxon>Timema</taxon>
    </lineage>
</organism>